<organism evidence="5 6">
    <name type="scientific">Tichowtungia aerotolerans</name>
    <dbReference type="NCBI Taxonomy" id="2697043"/>
    <lineage>
        <taxon>Bacteria</taxon>
        <taxon>Pseudomonadati</taxon>
        <taxon>Kiritimatiellota</taxon>
        <taxon>Tichowtungiia</taxon>
        <taxon>Tichowtungiales</taxon>
        <taxon>Tichowtungiaceae</taxon>
        <taxon>Tichowtungia</taxon>
    </lineage>
</organism>
<dbReference type="Gene3D" id="1.10.10.60">
    <property type="entry name" value="Homeodomain-like"/>
    <property type="match status" value="1"/>
</dbReference>
<evidence type="ECO:0000256" key="3">
    <source>
        <dbReference type="ARBA" id="ARBA00023163"/>
    </source>
</evidence>
<dbReference type="InterPro" id="IPR018060">
    <property type="entry name" value="HTH_AraC"/>
</dbReference>
<dbReference type="PANTHER" id="PTHR30146">
    <property type="entry name" value="LACI-RELATED TRANSCRIPTIONAL REPRESSOR"/>
    <property type="match status" value="1"/>
</dbReference>
<protein>
    <submittedName>
        <fullName evidence="5">Substrate-binding domain-containing protein</fullName>
    </submittedName>
</protein>
<dbReference type="GO" id="GO:0003700">
    <property type="term" value="F:DNA-binding transcription factor activity"/>
    <property type="evidence" value="ECO:0007669"/>
    <property type="project" value="InterPro"/>
</dbReference>
<dbReference type="PANTHER" id="PTHR30146:SF24">
    <property type="entry name" value="XYLOSE OPERON REGULATORY PROTEIN"/>
    <property type="match status" value="1"/>
</dbReference>
<evidence type="ECO:0000256" key="2">
    <source>
        <dbReference type="ARBA" id="ARBA00023125"/>
    </source>
</evidence>
<dbReference type="SUPFAM" id="SSF46689">
    <property type="entry name" value="Homeodomain-like"/>
    <property type="match status" value="1"/>
</dbReference>
<name>A0A6P1M4C8_9BACT</name>
<evidence type="ECO:0000259" key="4">
    <source>
        <dbReference type="PROSITE" id="PS01124"/>
    </source>
</evidence>
<evidence type="ECO:0000313" key="6">
    <source>
        <dbReference type="Proteomes" id="UP000464954"/>
    </source>
</evidence>
<accession>A0A6P1M4C8</accession>
<dbReference type="AlphaFoldDB" id="A0A6P1M4C8"/>
<keyword evidence="3" id="KW-0804">Transcription</keyword>
<dbReference type="Pfam" id="PF13377">
    <property type="entry name" value="Peripla_BP_3"/>
    <property type="match status" value="1"/>
</dbReference>
<dbReference type="Pfam" id="PF12833">
    <property type="entry name" value="HTH_18"/>
    <property type="match status" value="1"/>
</dbReference>
<dbReference type="InterPro" id="IPR028082">
    <property type="entry name" value="Peripla_BP_I"/>
</dbReference>
<keyword evidence="2" id="KW-0238">DNA-binding</keyword>
<keyword evidence="1" id="KW-0805">Transcription regulation</keyword>
<dbReference type="EMBL" id="CP047593">
    <property type="protein sequence ID" value="QHI68697.1"/>
    <property type="molecule type" value="Genomic_DNA"/>
</dbReference>
<dbReference type="InterPro" id="IPR046335">
    <property type="entry name" value="LacI/GalR-like_sensor"/>
</dbReference>
<dbReference type="Proteomes" id="UP000464954">
    <property type="component" value="Chromosome"/>
</dbReference>
<reference evidence="5 6" key="1">
    <citation type="submission" date="2020-01" db="EMBL/GenBank/DDBJ databases">
        <title>Ponticoccus aerotolerans gen. nov., sp. nov., an anaerobic bacterium and proposal of Ponticoccusceae fam. nov., Ponticoccusles ord. nov. and Ponticoccuse classis nov. in the phylum Kiritimatiellaeota.</title>
        <authorList>
            <person name="Zhou L.Y."/>
            <person name="Du Z.J."/>
        </authorList>
    </citation>
    <scope>NUCLEOTIDE SEQUENCE [LARGE SCALE GENOMIC DNA]</scope>
    <source>
        <strain evidence="5 6">S-5007</strain>
    </source>
</reference>
<dbReference type="SMART" id="SM00342">
    <property type="entry name" value="HTH_ARAC"/>
    <property type="match status" value="1"/>
</dbReference>
<dbReference type="Gene3D" id="3.40.50.2300">
    <property type="match status" value="2"/>
</dbReference>
<keyword evidence="6" id="KW-1185">Reference proteome</keyword>
<dbReference type="InterPro" id="IPR009057">
    <property type="entry name" value="Homeodomain-like_sf"/>
</dbReference>
<dbReference type="RefSeq" id="WP_160627272.1">
    <property type="nucleotide sequence ID" value="NZ_CP047593.1"/>
</dbReference>
<dbReference type="SUPFAM" id="SSF53822">
    <property type="entry name" value="Periplasmic binding protein-like I"/>
    <property type="match status" value="1"/>
</dbReference>
<feature type="domain" description="HTH araC/xylS-type" evidence="4">
    <location>
        <begin position="289"/>
        <end position="387"/>
    </location>
</feature>
<proteinExistence type="predicted"/>
<dbReference type="GO" id="GO:0000976">
    <property type="term" value="F:transcription cis-regulatory region binding"/>
    <property type="evidence" value="ECO:0007669"/>
    <property type="project" value="TreeGrafter"/>
</dbReference>
<sequence length="389" mass="43641">MKTSEKRLAPCAFSSRPRVLMALEWYDAKIHEGIAQYAKEAGWILDASMARTNTMPERWEGDGIITLVHEENSKYLPYIQALDLPTVGIGYSLQDHYPVLLGDHEKTGALAADHFLERNFQNFVFVFFDNNTLEKERCAGFENALKKSRKQFHLEKWKNPIRTKTRSYREVRDWLVEQLKKSPKPLAVMAQNDDSAILVLYACIDAGISVPEEVAVIGADNNPLICDFAPIPLSSVDCDLNALGYNAGQILDKIMNGKKPPKSPFLSPPKEVVLRRSTDIPAVENPAIAKAIRFIWDHFEEPINVETVIEQTGMSRSAVYSEFDEAIGSSIAKEITRCRIDKAKKLLSETDLSINEITPACGFSGVVSFCRAFNRETGMTASAYRKENS</sequence>
<dbReference type="PROSITE" id="PS01124">
    <property type="entry name" value="HTH_ARAC_FAMILY_2"/>
    <property type="match status" value="1"/>
</dbReference>
<evidence type="ECO:0000313" key="5">
    <source>
        <dbReference type="EMBL" id="QHI68697.1"/>
    </source>
</evidence>
<gene>
    <name evidence="5" type="ORF">GT409_04295</name>
</gene>
<dbReference type="KEGG" id="taer:GT409_04295"/>
<evidence type="ECO:0000256" key="1">
    <source>
        <dbReference type="ARBA" id="ARBA00023015"/>
    </source>
</evidence>